<dbReference type="RefSeq" id="WP_281833595.1">
    <property type="nucleotide sequence ID" value="NZ_BSDY01000003.1"/>
</dbReference>
<keyword evidence="3" id="KW-0804">Transcription</keyword>
<keyword evidence="6" id="KW-1185">Reference proteome</keyword>
<dbReference type="AlphaFoldDB" id="A0A9W6LLF9"/>
<evidence type="ECO:0000256" key="2">
    <source>
        <dbReference type="ARBA" id="ARBA00023125"/>
    </source>
</evidence>
<reference evidence="5" key="1">
    <citation type="submission" date="2022-12" db="EMBL/GenBank/DDBJ databases">
        <title>Reference genome sequencing for broad-spectrum identification of bacterial and archaeal isolates by mass spectrometry.</title>
        <authorList>
            <person name="Sekiguchi Y."/>
            <person name="Tourlousse D.M."/>
        </authorList>
    </citation>
    <scope>NUCLEOTIDE SEQUENCE</scope>
    <source>
        <strain evidence="5">10succ1</strain>
    </source>
</reference>
<dbReference type="CDD" id="cd00090">
    <property type="entry name" value="HTH_ARSR"/>
    <property type="match status" value="1"/>
</dbReference>
<evidence type="ECO:0000313" key="5">
    <source>
        <dbReference type="EMBL" id="GLI55261.1"/>
    </source>
</evidence>
<evidence type="ECO:0000256" key="1">
    <source>
        <dbReference type="ARBA" id="ARBA00023015"/>
    </source>
</evidence>
<proteinExistence type="predicted"/>
<organism evidence="5 6">
    <name type="scientific">Propionigenium maris DSM 9537</name>
    <dbReference type="NCBI Taxonomy" id="1123000"/>
    <lineage>
        <taxon>Bacteria</taxon>
        <taxon>Fusobacteriati</taxon>
        <taxon>Fusobacteriota</taxon>
        <taxon>Fusobacteriia</taxon>
        <taxon>Fusobacteriales</taxon>
        <taxon>Fusobacteriaceae</taxon>
        <taxon>Propionigenium</taxon>
    </lineage>
</organism>
<evidence type="ECO:0000256" key="3">
    <source>
        <dbReference type="ARBA" id="ARBA00023163"/>
    </source>
</evidence>
<dbReference type="Gene3D" id="1.10.10.10">
    <property type="entry name" value="Winged helix-like DNA-binding domain superfamily/Winged helix DNA-binding domain"/>
    <property type="match status" value="1"/>
</dbReference>
<accession>A0A9W6LLF9</accession>
<gene>
    <name evidence="5" type="ORF">PM10SUCC1_07760</name>
</gene>
<keyword evidence="1" id="KW-0805">Transcription regulation</keyword>
<dbReference type="PROSITE" id="PS51118">
    <property type="entry name" value="HTH_HXLR"/>
    <property type="match status" value="1"/>
</dbReference>
<dbReference type="InterPro" id="IPR036388">
    <property type="entry name" value="WH-like_DNA-bd_sf"/>
</dbReference>
<dbReference type="PANTHER" id="PTHR33204:SF18">
    <property type="entry name" value="TRANSCRIPTIONAL REGULATORY PROTEIN"/>
    <property type="match status" value="1"/>
</dbReference>
<dbReference type="EMBL" id="BSDY01000003">
    <property type="protein sequence ID" value="GLI55261.1"/>
    <property type="molecule type" value="Genomic_DNA"/>
</dbReference>
<comment type="caution">
    <text evidence="5">The sequence shown here is derived from an EMBL/GenBank/DDBJ whole genome shotgun (WGS) entry which is preliminary data.</text>
</comment>
<dbReference type="InterPro" id="IPR036390">
    <property type="entry name" value="WH_DNA-bd_sf"/>
</dbReference>
<feature type="domain" description="HTH hxlR-type" evidence="4">
    <location>
        <begin position="18"/>
        <end position="113"/>
    </location>
</feature>
<name>A0A9W6LLF9_9FUSO</name>
<sequence>MNDKPSKSKEICSGDKPCKIEATLKFLGNKWTFLIIHALMGDRKRFKELQYLLKGISPKTLTERLRNLEEKGIVHREIFPVIPPKVEYSLTPKGEELKTMLDALNAWGKKHLD</sequence>
<dbReference type="InterPro" id="IPR002577">
    <property type="entry name" value="HTH_HxlR"/>
</dbReference>
<dbReference type="PANTHER" id="PTHR33204">
    <property type="entry name" value="TRANSCRIPTIONAL REGULATOR, MARR FAMILY"/>
    <property type="match status" value="1"/>
</dbReference>
<dbReference type="GO" id="GO:0003677">
    <property type="term" value="F:DNA binding"/>
    <property type="evidence" value="ECO:0007669"/>
    <property type="project" value="UniProtKB-KW"/>
</dbReference>
<evidence type="ECO:0000259" key="4">
    <source>
        <dbReference type="PROSITE" id="PS51118"/>
    </source>
</evidence>
<protein>
    <submittedName>
        <fullName evidence="5">Transcriptional regulator</fullName>
    </submittedName>
</protein>
<dbReference type="InterPro" id="IPR011991">
    <property type="entry name" value="ArsR-like_HTH"/>
</dbReference>
<keyword evidence="2" id="KW-0238">DNA-binding</keyword>
<dbReference type="Proteomes" id="UP001144471">
    <property type="component" value="Unassembled WGS sequence"/>
</dbReference>
<evidence type="ECO:0000313" key="6">
    <source>
        <dbReference type="Proteomes" id="UP001144471"/>
    </source>
</evidence>
<dbReference type="Pfam" id="PF01638">
    <property type="entry name" value="HxlR"/>
    <property type="match status" value="1"/>
</dbReference>
<dbReference type="SUPFAM" id="SSF46785">
    <property type="entry name" value="Winged helix' DNA-binding domain"/>
    <property type="match status" value="1"/>
</dbReference>